<feature type="compositionally biased region" description="Pro residues" evidence="2">
    <location>
        <begin position="1"/>
        <end position="12"/>
    </location>
</feature>
<name>A0A2M8WTG2_9MICO</name>
<feature type="compositionally biased region" description="Low complexity" evidence="2">
    <location>
        <begin position="98"/>
        <end position="112"/>
    </location>
</feature>
<keyword evidence="3" id="KW-1133">Transmembrane helix</keyword>
<organism evidence="5 6">
    <name type="scientific">Luteimicrobium subarcticum</name>
    <dbReference type="NCBI Taxonomy" id="620910"/>
    <lineage>
        <taxon>Bacteria</taxon>
        <taxon>Bacillati</taxon>
        <taxon>Actinomycetota</taxon>
        <taxon>Actinomycetes</taxon>
        <taxon>Micrococcales</taxon>
        <taxon>Luteimicrobium</taxon>
    </lineage>
</organism>
<dbReference type="Pfam" id="PF03816">
    <property type="entry name" value="LytR_cpsA_psr"/>
    <property type="match status" value="1"/>
</dbReference>
<feature type="compositionally biased region" description="Pro residues" evidence="2">
    <location>
        <begin position="42"/>
        <end position="51"/>
    </location>
</feature>
<evidence type="ECO:0000256" key="1">
    <source>
        <dbReference type="ARBA" id="ARBA00006068"/>
    </source>
</evidence>
<keyword evidence="3" id="KW-0472">Membrane</keyword>
<evidence type="ECO:0000313" key="6">
    <source>
        <dbReference type="Proteomes" id="UP000231586"/>
    </source>
</evidence>
<feature type="region of interest" description="Disordered" evidence="2">
    <location>
        <begin position="377"/>
        <end position="406"/>
    </location>
</feature>
<comment type="caution">
    <text evidence="5">The sequence shown here is derived from an EMBL/GenBank/DDBJ whole genome shotgun (WGS) entry which is preliminary data.</text>
</comment>
<dbReference type="AlphaFoldDB" id="A0A2M8WTG2"/>
<keyword evidence="6" id="KW-1185">Reference proteome</keyword>
<dbReference type="InterPro" id="IPR050922">
    <property type="entry name" value="LytR/CpsA/Psr_CW_biosynth"/>
</dbReference>
<accession>A0A2M8WTG2</accession>
<dbReference type="PANTHER" id="PTHR33392">
    <property type="entry name" value="POLYISOPRENYL-TEICHOIC ACID--PEPTIDOGLYCAN TEICHOIC ACID TRANSFERASE TAGU"/>
    <property type="match status" value="1"/>
</dbReference>
<protein>
    <submittedName>
        <fullName evidence="5">LytR family transcriptional attenuator</fullName>
    </submittedName>
</protein>
<dbReference type="Proteomes" id="UP000231586">
    <property type="component" value="Unassembled WGS sequence"/>
</dbReference>
<feature type="compositionally biased region" description="Polar residues" evidence="2">
    <location>
        <begin position="76"/>
        <end position="93"/>
    </location>
</feature>
<dbReference type="OrthoDB" id="9782542at2"/>
<evidence type="ECO:0000256" key="2">
    <source>
        <dbReference type="SAM" id="MobiDB-lite"/>
    </source>
</evidence>
<evidence type="ECO:0000256" key="3">
    <source>
        <dbReference type="SAM" id="Phobius"/>
    </source>
</evidence>
<evidence type="ECO:0000259" key="4">
    <source>
        <dbReference type="Pfam" id="PF03816"/>
    </source>
</evidence>
<dbReference type="Gene3D" id="3.40.630.190">
    <property type="entry name" value="LCP protein"/>
    <property type="match status" value="1"/>
</dbReference>
<dbReference type="NCBIfam" id="TIGR00350">
    <property type="entry name" value="lytR_cpsA_psr"/>
    <property type="match status" value="1"/>
</dbReference>
<dbReference type="EMBL" id="PGTZ01000007">
    <property type="protein sequence ID" value="PJI94237.1"/>
    <property type="molecule type" value="Genomic_DNA"/>
</dbReference>
<reference evidence="5 6" key="1">
    <citation type="submission" date="2017-11" db="EMBL/GenBank/DDBJ databases">
        <title>Genomic Encyclopedia of Archaeal and Bacterial Type Strains, Phase II (KMG-II): From Individual Species to Whole Genera.</title>
        <authorList>
            <person name="Goeker M."/>
        </authorList>
    </citation>
    <scope>NUCLEOTIDE SEQUENCE [LARGE SCALE GENOMIC DNA]</scope>
    <source>
        <strain evidence="5 6">DSM 22413</strain>
    </source>
</reference>
<feature type="transmembrane region" description="Helical" evidence="3">
    <location>
        <begin position="122"/>
        <end position="145"/>
    </location>
</feature>
<evidence type="ECO:0000313" key="5">
    <source>
        <dbReference type="EMBL" id="PJI94237.1"/>
    </source>
</evidence>
<gene>
    <name evidence="5" type="ORF">CLV34_1725</name>
</gene>
<feature type="region of interest" description="Disordered" evidence="2">
    <location>
        <begin position="1"/>
        <end position="112"/>
    </location>
</feature>
<feature type="domain" description="Cell envelope-related transcriptional attenuator" evidence="4">
    <location>
        <begin position="187"/>
        <end position="330"/>
    </location>
</feature>
<proteinExistence type="inferred from homology"/>
<feature type="compositionally biased region" description="Polar residues" evidence="2">
    <location>
        <begin position="54"/>
        <end position="68"/>
    </location>
</feature>
<keyword evidence="3" id="KW-0812">Transmembrane</keyword>
<dbReference type="PANTHER" id="PTHR33392:SF6">
    <property type="entry name" value="POLYISOPRENYL-TEICHOIC ACID--PEPTIDOGLYCAN TEICHOIC ACID TRANSFERASE TAGU"/>
    <property type="match status" value="1"/>
</dbReference>
<dbReference type="InterPro" id="IPR004474">
    <property type="entry name" value="LytR_CpsA_psr"/>
</dbReference>
<sequence length="426" mass="43828">MNQDVSPPPPSFTPQGHSAARPSSDDVITVGPDGATSAGAAPRPPAPPAPPRVTRQSSQGISVQSAQPPSFAPHGSSRTVQRAARGTTSTRPPQRTEPAAPGGTPDAGAAGPGRIRIRKGRVAGIVAVVVVAALVAWPIGLAVWANGKLQHVDALSGSAGTTGTTYLLAGSDSRADGVVKDHTTGARTDSIMVLHVPDSGPTALISIPRDSYVPIPGHGSNKVNAAYSLGGAPLLVKTVEQLTGMHVDHYVEIGFGGVEDVVDAVGGVHLCYDRSVQDKKSKLTWTKGCHDVDGKTALAFSRMRYSDPLGDFGRAQRQQQVIGALSAKVKNPALLFQPTRQVGLLDAGTGVLTVDESMNVLDLAHLAIAFKNAEGKDGVTGLPPVSDPDYRPGGVGSSVRLDPDKTPTFFAQVADGSLEPGSYGTG</sequence>
<comment type="similarity">
    <text evidence="1">Belongs to the LytR/CpsA/Psr (LCP) family.</text>
</comment>
<dbReference type="RefSeq" id="WP_100349799.1">
    <property type="nucleotide sequence ID" value="NZ_PGTZ01000007.1"/>
</dbReference>